<dbReference type="GO" id="GO:0012505">
    <property type="term" value="C:endomembrane system"/>
    <property type="evidence" value="ECO:0007669"/>
    <property type="project" value="UniProtKB-SubCell"/>
</dbReference>
<dbReference type="EMBL" id="QFQB01000035">
    <property type="protein sequence ID" value="PZQ45955.1"/>
    <property type="molecule type" value="Genomic_DNA"/>
</dbReference>
<proteinExistence type="predicted"/>
<comment type="subcellular location">
    <subcellularLocation>
        <location evidence="1">Endomembrane system</location>
        <topology evidence="1">Multi-pass membrane protein</topology>
    </subcellularLocation>
</comment>
<gene>
    <name evidence="6" type="ORF">DI551_06020</name>
</gene>
<name>A0A2W5N5C3_9BACT</name>
<dbReference type="GO" id="GO:0008168">
    <property type="term" value="F:methyltransferase activity"/>
    <property type="evidence" value="ECO:0007669"/>
    <property type="project" value="UniProtKB-KW"/>
</dbReference>
<feature type="transmembrane region" description="Helical" evidence="5">
    <location>
        <begin position="180"/>
        <end position="200"/>
    </location>
</feature>
<comment type="caution">
    <text evidence="6">The sequence shown here is derived from an EMBL/GenBank/DDBJ whole genome shotgun (WGS) entry which is preliminary data.</text>
</comment>
<dbReference type="PANTHER" id="PTHR12714">
    <property type="entry name" value="PROTEIN-S ISOPRENYLCYSTEINE O-METHYLTRANSFERASE"/>
    <property type="match status" value="1"/>
</dbReference>
<keyword evidence="6" id="KW-0808">Transferase</keyword>
<sequence>MKKSMIQIGNFLFRYRNKLFPFIILAIFAIAIPPAELFGNSELPNIKEIIGIGLALAGLAVRGVVIGFAYIKRGGLNKKVYAENLVTQGMFSLCRNPLYLGNMLIYAGVFFMHGDPLVIVLGIGLYLFIYQCIIYAEENYLQNKFGDAYADYCKDVPRWIPRIAQFKQARAGMYFNWRRVFLKDYSTFASTAVTLCLVELYEHWGASLAGHWLHITFLVSTMALVGITAAGISTLKRHKILTDRSFVSGR</sequence>
<dbReference type="InterPro" id="IPR007318">
    <property type="entry name" value="Phopholipid_MeTrfase"/>
</dbReference>
<evidence type="ECO:0000256" key="2">
    <source>
        <dbReference type="ARBA" id="ARBA00022692"/>
    </source>
</evidence>
<feature type="transmembrane region" description="Helical" evidence="5">
    <location>
        <begin position="117"/>
        <end position="136"/>
    </location>
</feature>
<protein>
    <submittedName>
        <fullName evidence="6">Phospholipid methyltransferase</fullName>
    </submittedName>
</protein>
<evidence type="ECO:0000313" key="6">
    <source>
        <dbReference type="EMBL" id="PZQ45955.1"/>
    </source>
</evidence>
<keyword evidence="3 5" id="KW-1133">Transmembrane helix</keyword>
<keyword evidence="2 5" id="KW-0812">Transmembrane</keyword>
<feature type="transmembrane region" description="Helical" evidence="5">
    <location>
        <begin position="92"/>
        <end position="111"/>
    </location>
</feature>
<dbReference type="GO" id="GO:0032259">
    <property type="term" value="P:methylation"/>
    <property type="evidence" value="ECO:0007669"/>
    <property type="project" value="UniProtKB-KW"/>
</dbReference>
<evidence type="ECO:0000256" key="5">
    <source>
        <dbReference type="SAM" id="Phobius"/>
    </source>
</evidence>
<evidence type="ECO:0000256" key="3">
    <source>
        <dbReference type="ARBA" id="ARBA00022989"/>
    </source>
</evidence>
<dbReference type="PANTHER" id="PTHR12714:SF9">
    <property type="entry name" value="PROTEIN-S-ISOPRENYLCYSTEINE O-METHYLTRANSFERASE"/>
    <property type="match status" value="1"/>
</dbReference>
<organism evidence="6 7">
    <name type="scientific">Micavibrio aeruginosavorus</name>
    <dbReference type="NCBI Taxonomy" id="349221"/>
    <lineage>
        <taxon>Bacteria</taxon>
        <taxon>Pseudomonadati</taxon>
        <taxon>Bdellovibrionota</taxon>
        <taxon>Bdellovibrionia</taxon>
        <taxon>Bdellovibrionales</taxon>
        <taxon>Pseudobdellovibrionaceae</taxon>
        <taxon>Micavibrio</taxon>
    </lineage>
</organism>
<dbReference type="AlphaFoldDB" id="A0A2W5N5C3"/>
<dbReference type="Gene3D" id="1.20.120.1630">
    <property type="match status" value="1"/>
</dbReference>
<keyword evidence="6" id="KW-0489">Methyltransferase</keyword>
<dbReference type="Proteomes" id="UP000249417">
    <property type="component" value="Unassembled WGS sequence"/>
</dbReference>
<evidence type="ECO:0000256" key="4">
    <source>
        <dbReference type="ARBA" id="ARBA00023136"/>
    </source>
</evidence>
<keyword evidence="4 5" id="KW-0472">Membrane</keyword>
<reference evidence="6 7" key="1">
    <citation type="submission" date="2017-08" db="EMBL/GenBank/DDBJ databases">
        <title>Infants hospitalized years apart are colonized by the same room-sourced microbial strains.</title>
        <authorList>
            <person name="Brooks B."/>
            <person name="Olm M.R."/>
            <person name="Firek B.A."/>
            <person name="Baker R."/>
            <person name="Thomas B.C."/>
            <person name="Morowitz M.J."/>
            <person name="Banfield J.F."/>
        </authorList>
    </citation>
    <scope>NUCLEOTIDE SEQUENCE [LARGE SCALE GENOMIC DNA]</scope>
    <source>
        <strain evidence="6">S2_005_002_R2_29</strain>
    </source>
</reference>
<evidence type="ECO:0000313" key="7">
    <source>
        <dbReference type="Proteomes" id="UP000249417"/>
    </source>
</evidence>
<feature type="transmembrane region" description="Helical" evidence="5">
    <location>
        <begin position="212"/>
        <end position="235"/>
    </location>
</feature>
<feature type="transmembrane region" description="Helical" evidence="5">
    <location>
        <begin position="49"/>
        <end position="71"/>
    </location>
</feature>
<evidence type="ECO:0000256" key="1">
    <source>
        <dbReference type="ARBA" id="ARBA00004127"/>
    </source>
</evidence>
<accession>A0A2W5N5C3</accession>
<dbReference type="Pfam" id="PF04191">
    <property type="entry name" value="PEMT"/>
    <property type="match status" value="1"/>
</dbReference>